<protein>
    <recommendedName>
        <fullName evidence="3">Phorbol-ester/DAG-type domain-containing protein</fullName>
    </recommendedName>
</protein>
<gene>
    <name evidence="4" type="ORF">ANN_24697</name>
</gene>
<reference evidence="4 5" key="1">
    <citation type="journal article" date="2022" name="Allergy">
        <title>Genome assembly and annotation of Periplaneta americana reveal a comprehensive cockroach allergen profile.</title>
        <authorList>
            <person name="Wang L."/>
            <person name="Xiong Q."/>
            <person name="Saelim N."/>
            <person name="Wang L."/>
            <person name="Nong W."/>
            <person name="Wan A.T."/>
            <person name="Shi M."/>
            <person name="Liu X."/>
            <person name="Cao Q."/>
            <person name="Hui J.H.L."/>
            <person name="Sookrung N."/>
            <person name="Leung T.F."/>
            <person name="Tungtrongchitr A."/>
            <person name="Tsui S.K.W."/>
        </authorList>
    </citation>
    <scope>NUCLEOTIDE SEQUENCE [LARGE SCALE GENOMIC DNA]</scope>
    <source>
        <strain evidence="4">PWHHKU_190912</strain>
    </source>
</reference>
<organism evidence="4 5">
    <name type="scientific">Periplaneta americana</name>
    <name type="common">American cockroach</name>
    <name type="synonym">Blatta americana</name>
    <dbReference type="NCBI Taxonomy" id="6978"/>
    <lineage>
        <taxon>Eukaryota</taxon>
        <taxon>Metazoa</taxon>
        <taxon>Ecdysozoa</taxon>
        <taxon>Arthropoda</taxon>
        <taxon>Hexapoda</taxon>
        <taxon>Insecta</taxon>
        <taxon>Pterygota</taxon>
        <taxon>Neoptera</taxon>
        <taxon>Polyneoptera</taxon>
        <taxon>Dictyoptera</taxon>
        <taxon>Blattodea</taxon>
        <taxon>Blattoidea</taxon>
        <taxon>Blattidae</taxon>
        <taxon>Blattinae</taxon>
        <taxon>Periplaneta</taxon>
    </lineage>
</organism>
<comment type="caution">
    <text evidence="4">The sequence shown here is derived from an EMBL/GenBank/DDBJ whole genome shotgun (WGS) entry which is preliminary data.</text>
</comment>
<evidence type="ECO:0000313" key="4">
    <source>
        <dbReference type="EMBL" id="KAJ4427082.1"/>
    </source>
</evidence>
<evidence type="ECO:0000313" key="5">
    <source>
        <dbReference type="Proteomes" id="UP001148838"/>
    </source>
</evidence>
<accession>A0ABQ8RZJ2</accession>
<evidence type="ECO:0000256" key="1">
    <source>
        <dbReference type="ARBA" id="ARBA00022723"/>
    </source>
</evidence>
<keyword evidence="5" id="KW-1185">Reference proteome</keyword>
<dbReference type="Proteomes" id="UP001148838">
    <property type="component" value="Unassembled WGS sequence"/>
</dbReference>
<dbReference type="InterPro" id="IPR002219">
    <property type="entry name" value="PKC_DAG/PE"/>
</dbReference>
<sequence length="397" mass="45097">MRIKARKKGHNMQYIVYCSAPVIGPQNNSSSTVCCKRCKAKLVNGLKCSDCENSYHPSCAKSINSIQFIDEETIKCCKNSEASETVSILEHSSENSVDIDEDFQNALSELSDSDNKIDVRIFNYVIKQKDEIIKQKDIIISELQDKIKLLVKQAEMPAKSKIVDVITNSSEFDDFDQCTPANKEQTNSIKLDKLESVASTSMNLNNVCTSIESGYELTDKSRLKTCEVIRNDEFKIQDSSEQSTSVRTNTNLYSDIVKGALDRSNTDKVVHSHVRDDYNNSGNEWKTVQPKKRTNSRVQIMGNNKCSGIKTVPKCVDLHVYRIDPDITVTDIKRMLISKFPEVICEQLFGRNTKQYSSFKVTIYESNFRNAMNPSIWPYGACIGKFFHIRQRLPPKE</sequence>
<name>A0ABQ8RZJ2_PERAM</name>
<evidence type="ECO:0000259" key="3">
    <source>
        <dbReference type="PROSITE" id="PS50081"/>
    </source>
</evidence>
<dbReference type="PROSITE" id="PS50081">
    <property type="entry name" value="ZF_DAG_PE_2"/>
    <property type="match status" value="1"/>
</dbReference>
<feature type="domain" description="Phorbol-ester/DAG-type" evidence="3">
    <location>
        <begin position="9"/>
        <end position="76"/>
    </location>
</feature>
<keyword evidence="1" id="KW-0479">Metal-binding</keyword>
<keyword evidence="2" id="KW-0862">Zinc</keyword>
<dbReference type="EMBL" id="JAJSOF020000038">
    <property type="protein sequence ID" value="KAJ4427082.1"/>
    <property type="molecule type" value="Genomic_DNA"/>
</dbReference>
<dbReference type="InterPro" id="IPR046349">
    <property type="entry name" value="C1-like_sf"/>
</dbReference>
<dbReference type="SUPFAM" id="SSF57889">
    <property type="entry name" value="Cysteine-rich domain"/>
    <property type="match status" value="1"/>
</dbReference>
<proteinExistence type="predicted"/>
<evidence type="ECO:0000256" key="2">
    <source>
        <dbReference type="ARBA" id="ARBA00022833"/>
    </source>
</evidence>